<accession>A0A972NKB6</accession>
<organism evidence="2 3">
    <name type="scientific">Paraburkholderia elongata</name>
    <dbReference type="NCBI Taxonomy" id="2675747"/>
    <lineage>
        <taxon>Bacteria</taxon>
        <taxon>Pseudomonadati</taxon>
        <taxon>Pseudomonadota</taxon>
        <taxon>Betaproteobacteria</taxon>
        <taxon>Burkholderiales</taxon>
        <taxon>Burkholderiaceae</taxon>
        <taxon>Paraburkholderia</taxon>
    </lineage>
</organism>
<comment type="caution">
    <text evidence="2">The sequence shown here is derived from an EMBL/GenBank/DDBJ whole genome shotgun (WGS) entry which is preliminary data.</text>
</comment>
<dbReference type="EMBL" id="WOEZ01000003">
    <property type="protein sequence ID" value="NPT53165.1"/>
    <property type="molecule type" value="Genomic_DNA"/>
</dbReference>
<name>A0A972NKB6_9BURK</name>
<protein>
    <submittedName>
        <fullName evidence="2">Uncharacterized protein</fullName>
    </submittedName>
</protein>
<dbReference type="Proteomes" id="UP000655523">
    <property type="component" value="Unassembled WGS sequence"/>
</dbReference>
<evidence type="ECO:0000256" key="1">
    <source>
        <dbReference type="SAM" id="SignalP"/>
    </source>
</evidence>
<feature type="chain" id="PRO_5036764526" evidence="1">
    <location>
        <begin position="24"/>
        <end position="91"/>
    </location>
</feature>
<evidence type="ECO:0000313" key="3">
    <source>
        <dbReference type="Proteomes" id="UP000655523"/>
    </source>
</evidence>
<reference evidence="2 3" key="1">
    <citation type="submission" date="2019-11" db="EMBL/GenBank/DDBJ databases">
        <title>Metabolism of dissolved organic matter in forest soils.</title>
        <authorList>
            <person name="Cyle K.T."/>
            <person name="Wilhelm R.C."/>
            <person name="Martinez C.E."/>
        </authorList>
    </citation>
    <scope>NUCLEOTIDE SEQUENCE [LARGE SCALE GENOMIC DNA]</scope>
    <source>
        <strain evidence="2 3">5N</strain>
    </source>
</reference>
<keyword evidence="1" id="KW-0732">Signal</keyword>
<proteinExistence type="predicted"/>
<feature type="signal peptide" evidence="1">
    <location>
        <begin position="1"/>
        <end position="23"/>
    </location>
</feature>
<keyword evidence="3" id="KW-1185">Reference proteome</keyword>
<dbReference type="AlphaFoldDB" id="A0A972NKB6"/>
<gene>
    <name evidence="2" type="ORF">GNZ13_00680</name>
</gene>
<evidence type="ECO:0000313" key="2">
    <source>
        <dbReference type="EMBL" id="NPT53165.1"/>
    </source>
</evidence>
<sequence length="91" mass="10003">MPRLFHSKIGGILRLLAIPMAMLAPPVSQTLSADQRFDVTVGAFCSARNGADFQLPNEVPVQSIRPLPADGTHKESAIQARYPMDRILKNF</sequence>